<organism evidence="2 3">
    <name type="scientific">Penicillium digitatum</name>
    <name type="common">Green mold</name>
    <dbReference type="NCBI Taxonomy" id="36651"/>
    <lineage>
        <taxon>Eukaryota</taxon>
        <taxon>Fungi</taxon>
        <taxon>Dikarya</taxon>
        <taxon>Ascomycota</taxon>
        <taxon>Pezizomycotina</taxon>
        <taxon>Eurotiomycetes</taxon>
        <taxon>Eurotiomycetidae</taxon>
        <taxon>Eurotiales</taxon>
        <taxon>Aspergillaceae</taxon>
        <taxon>Penicillium</taxon>
    </lineage>
</organism>
<dbReference type="AlphaFoldDB" id="A0A7T6XG50"/>
<gene>
    <name evidence="2" type="ORF">Pdw03_3352</name>
</gene>
<accession>A0A7T6XG50</accession>
<dbReference type="EMBL" id="CP060774">
    <property type="protein sequence ID" value="QQK40498.1"/>
    <property type="molecule type" value="Genomic_DNA"/>
</dbReference>
<evidence type="ECO:0000313" key="3">
    <source>
        <dbReference type="Proteomes" id="UP000595662"/>
    </source>
</evidence>
<dbReference type="Proteomes" id="UP000595662">
    <property type="component" value="Chromosome 1"/>
</dbReference>
<evidence type="ECO:0000313" key="2">
    <source>
        <dbReference type="EMBL" id="QQK40498.1"/>
    </source>
</evidence>
<sequence>MLDFGNPLKSNRAEGSDGIPKSSLNSGKLSCFADRGIDQRPIVQVSSEHDSDLSIFAADFEARNAGSERATETALISDHHNVRRMKVRPSECWRATNNSVLWIDVTNSISFPAHEKKNKNRRTELPRKVKTAGLALLIAFPAARRQRNRVADNSEHKSRN</sequence>
<protein>
    <submittedName>
        <fullName evidence="2">Uncharacterized protein</fullName>
    </submittedName>
</protein>
<reference evidence="2 3" key="1">
    <citation type="submission" date="2020-08" db="EMBL/GenBank/DDBJ databases">
        <title>The completed genome sequence of the pathogenic ascomycete fungus Penicillium digitatum.</title>
        <authorList>
            <person name="Wang M."/>
        </authorList>
    </citation>
    <scope>NUCLEOTIDE SEQUENCE [LARGE SCALE GENOMIC DNA]</scope>
    <source>
        <strain evidence="2 3">PdW03</strain>
    </source>
</reference>
<proteinExistence type="predicted"/>
<dbReference type="RefSeq" id="XP_065955866.1">
    <property type="nucleotide sequence ID" value="XM_066100466.1"/>
</dbReference>
<feature type="region of interest" description="Disordered" evidence="1">
    <location>
        <begin position="1"/>
        <end position="22"/>
    </location>
</feature>
<dbReference type="GeneID" id="90952498"/>
<name>A0A7T6XG50_PENDI</name>
<evidence type="ECO:0000256" key="1">
    <source>
        <dbReference type="SAM" id="MobiDB-lite"/>
    </source>
</evidence>